<evidence type="ECO:0000313" key="6">
    <source>
        <dbReference type="EMBL" id="MBZ3876120.1"/>
    </source>
</evidence>
<dbReference type="PANTHER" id="PTHR12884">
    <property type="entry name" value="60S RIBOSOMAL PROTEIN L29"/>
    <property type="match status" value="1"/>
</dbReference>
<keyword evidence="7" id="KW-1185">Reference proteome</keyword>
<comment type="caution">
    <text evidence="6">The sequence shown here is derived from an EMBL/GenBank/DDBJ whole genome shotgun (WGS) entry which is preliminary data.</text>
</comment>
<organism evidence="6 7">
    <name type="scientific">Sciurus carolinensis</name>
    <name type="common">Eastern gray squirrel</name>
    <dbReference type="NCBI Taxonomy" id="30640"/>
    <lineage>
        <taxon>Eukaryota</taxon>
        <taxon>Metazoa</taxon>
        <taxon>Chordata</taxon>
        <taxon>Craniata</taxon>
        <taxon>Vertebrata</taxon>
        <taxon>Euteleostomi</taxon>
        <taxon>Mammalia</taxon>
        <taxon>Eutheria</taxon>
        <taxon>Euarchontoglires</taxon>
        <taxon>Glires</taxon>
        <taxon>Rodentia</taxon>
        <taxon>Sciuromorpha</taxon>
        <taxon>Sciuridae</taxon>
        <taxon>Sciurinae</taxon>
        <taxon>Sciurini</taxon>
        <taxon>Sciurus</taxon>
    </lineage>
</organism>
<dbReference type="EMBL" id="JAATJV010265300">
    <property type="protein sequence ID" value="MBZ3876120.1"/>
    <property type="molecule type" value="Genomic_DNA"/>
</dbReference>
<gene>
    <name evidence="6" type="ORF">SUZIE_136350</name>
</gene>
<keyword evidence="2 6" id="KW-0689">Ribosomal protein</keyword>
<evidence type="ECO:0000256" key="2">
    <source>
        <dbReference type="ARBA" id="ARBA00022980"/>
    </source>
</evidence>
<name>A0AA41SX01_SCICA</name>
<dbReference type="Gene3D" id="6.10.140.1730">
    <property type="match status" value="1"/>
</dbReference>
<dbReference type="PANTHER" id="PTHR12884:SF0">
    <property type="entry name" value="60S RIBOSOMAL PROTEIN L29"/>
    <property type="match status" value="1"/>
</dbReference>
<dbReference type="GO" id="GO:0002181">
    <property type="term" value="P:cytoplasmic translation"/>
    <property type="evidence" value="ECO:0007669"/>
    <property type="project" value="TreeGrafter"/>
</dbReference>
<accession>A0AA41SX01</accession>
<dbReference type="GO" id="GO:0022625">
    <property type="term" value="C:cytosolic large ribosomal subunit"/>
    <property type="evidence" value="ECO:0007669"/>
    <property type="project" value="TreeGrafter"/>
</dbReference>
<evidence type="ECO:0000256" key="4">
    <source>
        <dbReference type="ARBA" id="ARBA00035222"/>
    </source>
</evidence>
<evidence type="ECO:0000256" key="3">
    <source>
        <dbReference type="ARBA" id="ARBA00023274"/>
    </source>
</evidence>
<dbReference type="GO" id="GO:0003735">
    <property type="term" value="F:structural constituent of ribosome"/>
    <property type="evidence" value="ECO:0007669"/>
    <property type="project" value="InterPro"/>
</dbReference>
<reference evidence="6" key="1">
    <citation type="submission" date="2020-03" db="EMBL/GenBank/DDBJ databases">
        <title>Studies in the Genomics of Life Span.</title>
        <authorList>
            <person name="Glass D."/>
        </authorList>
    </citation>
    <scope>NUCLEOTIDE SEQUENCE</scope>
    <source>
        <strain evidence="6">SUZIE</strain>
        <tissue evidence="6">Muscle</tissue>
    </source>
</reference>
<evidence type="ECO:0000256" key="5">
    <source>
        <dbReference type="ARBA" id="ARBA00035328"/>
    </source>
</evidence>
<protein>
    <recommendedName>
        <fullName evidence="4">Large ribosomal subunit protein eL29</fullName>
    </recommendedName>
    <alternativeName>
        <fullName evidence="5">60S ribosomal protein L29</fullName>
    </alternativeName>
</protein>
<proteinExistence type="inferred from homology"/>
<keyword evidence="3" id="KW-0687">Ribonucleoprotein</keyword>
<evidence type="ECO:0000313" key="7">
    <source>
        <dbReference type="Proteomes" id="UP001166674"/>
    </source>
</evidence>
<dbReference type="InterPro" id="IPR002673">
    <property type="entry name" value="Ribosomal_eL29"/>
</dbReference>
<comment type="similarity">
    <text evidence="1">Belongs to the eukaryotic ribosomal protein eL29 family.</text>
</comment>
<dbReference type="Proteomes" id="UP001166674">
    <property type="component" value="Unassembled WGS sequence"/>
</dbReference>
<dbReference type="AlphaFoldDB" id="A0AA41SX01"/>
<evidence type="ECO:0000256" key="1">
    <source>
        <dbReference type="ARBA" id="ARBA00010247"/>
    </source>
</evidence>
<sequence>MAEKWHPETPSQRYESLKGLDPKFLRKVCFAKKHNEKGLKKMQANNAQAMNAGAEAIKALVKPKGVEPKVPKGASCKLD</sequence>